<evidence type="ECO:0000256" key="2">
    <source>
        <dbReference type="ARBA" id="ARBA00022771"/>
    </source>
</evidence>
<protein>
    <recommendedName>
        <fullName evidence="5">C2H2-type domain-containing protein</fullName>
    </recommendedName>
</protein>
<gene>
    <name evidence="6" type="ORF">PVAND_000362</name>
</gene>
<feature type="domain" description="C2H2-type" evidence="5">
    <location>
        <begin position="171"/>
        <end position="200"/>
    </location>
</feature>
<organism evidence="6 7">
    <name type="scientific">Polypedilum vanderplanki</name>
    <name type="common">Sleeping chironomid midge</name>
    <dbReference type="NCBI Taxonomy" id="319348"/>
    <lineage>
        <taxon>Eukaryota</taxon>
        <taxon>Metazoa</taxon>
        <taxon>Ecdysozoa</taxon>
        <taxon>Arthropoda</taxon>
        <taxon>Hexapoda</taxon>
        <taxon>Insecta</taxon>
        <taxon>Pterygota</taxon>
        <taxon>Neoptera</taxon>
        <taxon>Endopterygota</taxon>
        <taxon>Diptera</taxon>
        <taxon>Nematocera</taxon>
        <taxon>Chironomoidea</taxon>
        <taxon>Chironomidae</taxon>
        <taxon>Chironominae</taxon>
        <taxon>Polypedilum</taxon>
        <taxon>Polypedilum</taxon>
    </lineage>
</organism>
<keyword evidence="3" id="KW-0862">Zinc</keyword>
<feature type="domain" description="C2H2-type" evidence="5">
    <location>
        <begin position="201"/>
        <end position="228"/>
    </location>
</feature>
<dbReference type="PROSITE" id="PS50157">
    <property type="entry name" value="ZINC_FINGER_C2H2_2"/>
    <property type="match status" value="3"/>
</dbReference>
<dbReference type="Proteomes" id="UP001107558">
    <property type="component" value="Chromosome 3"/>
</dbReference>
<evidence type="ECO:0000259" key="5">
    <source>
        <dbReference type="PROSITE" id="PS50157"/>
    </source>
</evidence>
<dbReference type="Pfam" id="PF00096">
    <property type="entry name" value="zf-C2H2"/>
    <property type="match status" value="3"/>
</dbReference>
<dbReference type="GO" id="GO:0008270">
    <property type="term" value="F:zinc ion binding"/>
    <property type="evidence" value="ECO:0007669"/>
    <property type="project" value="UniProtKB-KW"/>
</dbReference>
<dbReference type="InterPro" id="IPR013087">
    <property type="entry name" value="Znf_C2H2_type"/>
</dbReference>
<evidence type="ECO:0000256" key="3">
    <source>
        <dbReference type="ARBA" id="ARBA00022833"/>
    </source>
</evidence>
<reference evidence="6" key="1">
    <citation type="submission" date="2021-03" db="EMBL/GenBank/DDBJ databases">
        <title>Chromosome level genome of the anhydrobiotic midge Polypedilum vanderplanki.</title>
        <authorList>
            <person name="Yoshida Y."/>
            <person name="Kikawada T."/>
            <person name="Gusev O."/>
        </authorList>
    </citation>
    <scope>NUCLEOTIDE SEQUENCE</scope>
    <source>
        <strain evidence="6">NIAS01</strain>
        <tissue evidence="6">Whole body or cell culture</tissue>
    </source>
</reference>
<dbReference type="GO" id="GO:0000981">
    <property type="term" value="F:DNA-binding transcription factor activity, RNA polymerase II-specific"/>
    <property type="evidence" value="ECO:0007669"/>
    <property type="project" value="TreeGrafter"/>
</dbReference>
<dbReference type="FunFam" id="3.30.160.60:FF:000007">
    <property type="entry name" value="Basic krueppel-like factor 3"/>
    <property type="match status" value="1"/>
</dbReference>
<dbReference type="InterPro" id="IPR036236">
    <property type="entry name" value="Znf_C2H2_sf"/>
</dbReference>
<feature type="domain" description="C2H2-type" evidence="5">
    <location>
        <begin position="141"/>
        <end position="170"/>
    </location>
</feature>
<evidence type="ECO:0000313" key="7">
    <source>
        <dbReference type="Proteomes" id="UP001107558"/>
    </source>
</evidence>
<dbReference type="SMART" id="SM00355">
    <property type="entry name" value="ZnF_C2H2"/>
    <property type="match status" value="3"/>
</dbReference>
<name>A0A9J6BJR8_POLVA</name>
<evidence type="ECO:0000313" key="6">
    <source>
        <dbReference type="EMBL" id="KAG5670076.1"/>
    </source>
</evidence>
<keyword evidence="1" id="KW-0479">Metal-binding</keyword>
<dbReference type="OrthoDB" id="4748970at2759"/>
<accession>A0A9J6BJR8</accession>
<comment type="caution">
    <text evidence="6">The sequence shown here is derived from an EMBL/GenBank/DDBJ whole genome shotgun (WGS) entry which is preliminary data.</text>
</comment>
<sequence length="256" mass="29798">MDFFEDNYFDIIALPSTDESMCIQPSDYIPQYQQYEGLNSNDDELPSYTELTNSFIPSSISTSSELEQFLIFDCDDSYSVTTFDNLPDQTLMCTDSCSAFIKESSEILRVNSLKIQQQDEVSMSSVEEVVKNVKNDDKIFFTCNFGDCTKTYSKPAHLRAHLRRHLGLKPYLCNFPNCQWKFSRSDELARHQRSHSGIKPYKCFYCSKTFSRSDHLRKHVRIHEKKLSGSKLKFIWDEIPKQKPGRKKKILTTPQQ</sequence>
<dbReference type="Gene3D" id="3.30.160.60">
    <property type="entry name" value="Classic Zinc Finger"/>
    <property type="match status" value="3"/>
</dbReference>
<dbReference type="PROSITE" id="PS00028">
    <property type="entry name" value="ZINC_FINGER_C2H2_1"/>
    <property type="match status" value="3"/>
</dbReference>
<evidence type="ECO:0000256" key="4">
    <source>
        <dbReference type="PROSITE-ProRule" id="PRU00042"/>
    </source>
</evidence>
<evidence type="ECO:0000256" key="1">
    <source>
        <dbReference type="ARBA" id="ARBA00022723"/>
    </source>
</evidence>
<dbReference type="SUPFAM" id="SSF57667">
    <property type="entry name" value="beta-beta-alpha zinc fingers"/>
    <property type="match status" value="2"/>
</dbReference>
<dbReference type="EMBL" id="JADBJN010000003">
    <property type="protein sequence ID" value="KAG5670076.1"/>
    <property type="molecule type" value="Genomic_DNA"/>
</dbReference>
<dbReference type="AlphaFoldDB" id="A0A9J6BJR8"/>
<keyword evidence="2 4" id="KW-0863">Zinc-finger</keyword>
<dbReference type="PANTHER" id="PTHR23235">
    <property type="entry name" value="KRUEPPEL-LIKE TRANSCRIPTION FACTOR"/>
    <property type="match status" value="1"/>
</dbReference>
<dbReference type="GO" id="GO:0000978">
    <property type="term" value="F:RNA polymerase II cis-regulatory region sequence-specific DNA binding"/>
    <property type="evidence" value="ECO:0007669"/>
    <property type="project" value="TreeGrafter"/>
</dbReference>
<dbReference type="PANTHER" id="PTHR23235:SF120">
    <property type="entry name" value="KRUPPEL-LIKE FACTOR 15"/>
    <property type="match status" value="1"/>
</dbReference>
<keyword evidence="7" id="KW-1185">Reference proteome</keyword>
<proteinExistence type="predicted"/>